<reference evidence="15" key="1">
    <citation type="journal article" date="2019" name="Int. J. Syst. Evol. Microbiol.">
        <title>The Global Catalogue of Microorganisms (GCM) 10K type strain sequencing project: providing services to taxonomists for standard genome sequencing and annotation.</title>
        <authorList>
            <consortium name="The Broad Institute Genomics Platform"/>
            <consortium name="The Broad Institute Genome Sequencing Center for Infectious Disease"/>
            <person name="Wu L."/>
            <person name="Ma J."/>
        </authorList>
    </citation>
    <scope>NUCLEOTIDE SEQUENCE [LARGE SCALE GENOMIC DNA]</scope>
    <source>
        <strain evidence="15">CCUG 55131</strain>
    </source>
</reference>
<evidence type="ECO:0000256" key="10">
    <source>
        <dbReference type="ARBA" id="ARBA00023136"/>
    </source>
</evidence>
<comment type="subcellular location">
    <subcellularLocation>
        <location evidence="11">Cell inner membrane</location>
        <topology evidence="11">Multi-pass membrane protein</topology>
    </subcellularLocation>
    <subcellularLocation>
        <location evidence="1">Cell membrane</location>
        <topology evidence="1">Multi-pass membrane protein</topology>
    </subcellularLocation>
</comment>
<evidence type="ECO:0000259" key="13">
    <source>
        <dbReference type="PROSITE" id="PS51012"/>
    </source>
</evidence>
<keyword evidence="4 11" id="KW-1003">Cell membrane</keyword>
<dbReference type="Proteomes" id="UP001597413">
    <property type="component" value="Unassembled WGS sequence"/>
</dbReference>
<evidence type="ECO:0000256" key="5">
    <source>
        <dbReference type="ARBA" id="ARBA00022597"/>
    </source>
</evidence>
<keyword evidence="8 11" id="KW-1133">Transmembrane helix</keyword>
<dbReference type="EMBL" id="JBHUIX010000003">
    <property type="protein sequence ID" value="MFD2173092.1"/>
    <property type="molecule type" value="Genomic_DNA"/>
</dbReference>
<keyword evidence="7" id="KW-0972">Capsule biogenesis/degradation</keyword>
<organism evidence="14 15">
    <name type="scientific">Rhodobacter lacus</name>
    <dbReference type="NCBI Taxonomy" id="1641972"/>
    <lineage>
        <taxon>Bacteria</taxon>
        <taxon>Pseudomonadati</taxon>
        <taxon>Pseudomonadota</taxon>
        <taxon>Alphaproteobacteria</taxon>
        <taxon>Rhodobacterales</taxon>
        <taxon>Rhodobacter group</taxon>
        <taxon>Rhodobacter</taxon>
    </lineage>
</organism>
<feature type="transmembrane region" description="Helical" evidence="11">
    <location>
        <begin position="159"/>
        <end position="180"/>
    </location>
</feature>
<feature type="region of interest" description="Disordered" evidence="12">
    <location>
        <begin position="1"/>
        <end position="20"/>
    </location>
</feature>
<proteinExistence type="inferred from homology"/>
<keyword evidence="3 11" id="KW-0813">Transport</keyword>
<evidence type="ECO:0000256" key="11">
    <source>
        <dbReference type="RuleBase" id="RU361157"/>
    </source>
</evidence>
<dbReference type="Pfam" id="PF01061">
    <property type="entry name" value="ABC2_membrane"/>
    <property type="match status" value="1"/>
</dbReference>
<feature type="domain" description="ABC transmembrane type-2" evidence="13">
    <location>
        <begin position="45"/>
        <end position="266"/>
    </location>
</feature>
<comment type="similarity">
    <text evidence="2 11">Belongs to the ABC-2 integral membrane protein family.</text>
</comment>
<evidence type="ECO:0000256" key="4">
    <source>
        <dbReference type="ARBA" id="ARBA00022475"/>
    </source>
</evidence>
<dbReference type="PROSITE" id="PS51012">
    <property type="entry name" value="ABC_TM2"/>
    <property type="match status" value="1"/>
</dbReference>
<name>A0ABW5A489_9RHOB</name>
<dbReference type="InterPro" id="IPR000412">
    <property type="entry name" value="ABC_2_transport"/>
</dbReference>
<comment type="caution">
    <text evidence="14">The sequence shown here is derived from an EMBL/GenBank/DDBJ whole genome shotgun (WGS) entry which is preliminary data.</text>
</comment>
<keyword evidence="9" id="KW-0625">Polysaccharide transport</keyword>
<keyword evidence="15" id="KW-1185">Reference proteome</keyword>
<feature type="transmembrane region" description="Helical" evidence="11">
    <location>
        <begin position="242"/>
        <end position="263"/>
    </location>
</feature>
<feature type="transmembrane region" description="Helical" evidence="11">
    <location>
        <begin position="80"/>
        <end position="97"/>
    </location>
</feature>
<dbReference type="PRINTS" id="PR00164">
    <property type="entry name" value="ABC2TRNSPORT"/>
</dbReference>
<sequence length="273" mass="30749">MTQSALPSAPRPAPRAQRARRHATARTIAALMLREMSSTYGRSMLGYLWAVLEPVAGIMLLTFIFSFAFRSPPLGTNFPLFYASGMLPFLAYMDIGQKSAMAVRFSKSLLFYPGVTFIDAIAARFFVNVLTQIMVAVCIFSLIIILFDVHTILDLPAIILSFAMAFALGLGVGTLNCYLLATYPLWERIWAVLNRPLFIISCIFFLYESIPNPYRGYLWWNPLVHIIGEARKGFYATYDGAFISPLYVFSVSGICFALGLLLLRRYHRDIVNF</sequence>
<evidence type="ECO:0000313" key="14">
    <source>
        <dbReference type="EMBL" id="MFD2173092.1"/>
    </source>
</evidence>
<feature type="transmembrane region" description="Helical" evidence="11">
    <location>
        <begin position="192"/>
        <end position="210"/>
    </location>
</feature>
<evidence type="ECO:0000256" key="6">
    <source>
        <dbReference type="ARBA" id="ARBA00022692"/>
    </source>
</evidence>
<feature type="transmembrane region" description="Helical" evidence="11">
    <location>
        <begin position="46"/>
        <end position="68"/>
    </location>
</feature>
<keyword evidence="10 11" id="KW-0472">Membrane</keyword>
<gene>
    <name evidence="14" type="ORF">ACFSM0_03190</name>
</gene>
<dbReference type="InterPro" id="IPR047817">
    <property type="entry name" value="ABC2_TM_bact-type"/>
</dbReference>
<keyword evidence="6 11" id="KW-0812">Transmembrane</keyword>
<dbReference type="PANTHER" id="PTHR30413:SF10">
    <property type="entry name" value="CAPSULE POLYSACCHARIDE EXPORT INNER-MEMBRANE PROTEIN CTRC"/>
    <property type="match status" value="1"/>
</dbReference>
<evidence type="ECO:0000256" key="8">
    <source>
        <dbReference type="ARBA" id="ARBA00022989"/>
    </source>
</evidence>
<accession>A0ABW5A489</accession>
<evidence type="ECO:0000256" key="1">
    <source>
        <dbReference type="ARBA" id="ARBA00004651"/>
    </source>
</evidence>
<dbReference type="InterPro" id="IPR013525">
    <property type="entry name" value="ABC2_TM"/>
</dbReference>
<feature type="transmembrane region" description="Helical" evidence="11">
    <location>
        <begin position="134"/>
        <end position="153"/>
    </location>
</feature>
<protein>
    <recommendedName>
        <fullName evidence="11">Transport permease protein</fullName>
    </recommendedName>
</protein>
<evidence type="ECO:0000256" key="12">
    <source>
        <dbReference type="SAM" id="MobiDB-lite"/>
    </source>
</evidence>
<evidence type="ECO:0000313" key="15">
    <source>
        <dbReference type="Proteomes" id="UP001597413"/>
    </source>
</evidence>
<evidence type="ECO:0000256" key="3">
    <source>
        <dbReference type="ARBA" id="ARBA00022448"/>
    </source>
</evidence>
<keyword evidence="5" id="KW-0762">Sugar transport</keyword>
<evidence type="ECO:0000256" key="7">
    <source>
        <dbReference type="ARBA" id="ARBA00022903"/>
    </source>
</evidence>
<evidence type="ECO:0000256" key="2">
    <source>
        <dbReference type="ARBA" id="ARBA00007783"/>
    </source>
</evidence>
<evidence type="ECO:0000256" key="9">
    <source>
        <dbReference type="ARBA" id="ARBA00023047"/>
    </source>
</evidence>
<dbReference type="PANTHER" id="PTHR30413">
    <property type="entry name" value="INNER MEMBRANE TRANSPORT PERMEASE"/>
    <property type="match status" value="1"/>
</dbReference>